<organism evidence="1 2">
    <name type="scientific">Caligus rogercresseyi</name>
    <name type="common">Sea louse</name>
    <dbReference type="NCBI Taxonomy" id="217165"/>
    <lineage>
        <taxon>Eukaryota</taxon>
        <taxon>Metazoa</taxon>
        <taxon>Ecdysozoa</taxon>
        <taxon>Arthropoda</taxon>
        <taxon>Crustacea</taxon>
        <taxon>Multicrustacea</taxon>
        <taxon>Hexanauplia</taxon>
        <taxon>Copepoda</taxon>
        <taxon>Siphonostomatoida</taxon>
        <taxon>Caligidae</taxon>
        <taxon>Caligus</taxon>
    </lineage>
</organism>
<sequence>MDFLVFRVQLDCEDKREKQDHQETLDSQVCLDQRETQESRDCLVFLVKKDLLEPGVRLDHPAFLELREPVDGLV</sequence>
<dbReference type="Proteomes" id="UP000595437">
    <property type="component" value="Chromosome 4"/>
</dbReference>
<protein>
    <submittedName>
        <fullName evidence="1">Collagen alpha-1iv chain</fullName>
    </submittedName>
</protein>
<evidence type="ECO:0000313" key="2">
    <source>
        <dbReference type="Proteomes" id="UP000595437"/>
    </source>
</evidence>
<proteinExistence type="predicted"/>
<gene>
    <name evidence="1" type="ORF">FKW44_005802</name>
</gene>
<reference evidence="2" key="1">
    <citation type="submission" date="2021-01" db="EMBL/GenBank/DDBJ databases">
        <title>Caligus Genome Assembly.</title>
        <authorList>
            <person name="Gallardo-Escarate C."/>
        </authorList>
    </citation>
    <scope>NUCLEOTIDE SEQUENCE [LARGE SCALE GENOMIC DNA]</scope>
</reference>
<dbReference type="GO" id="GO:0005581">
    <property type="term" value="C:collagen trimer"/>
    <property type="evidence" value="ECO:0007669"/>
    <property type="project" value="UniProtKB-KW"/>
</dbReference>
<dbReference type="AlphaFoldDB" id="A0A7T8QSB2"/>
<keyword evidence="1" id="KW-0176">Collagen</keyword>
<name>A0A7T8QSB2_CALRO</name>
<dbReference type="EMBL" id="CP045893">
    <property type="protein sequence ID" value="QQP53347.1"/>
    <property type="molecule type" value="Genomic_DNA"/>
</dbReference>
<accession>A0A7T8QSB2</accession>
<evidence type="ECO:0000313" key="1">
    <source>
        <dbReference type="EMBL" id="QQP53347.1"/>
    </source>
</evidence>
<keyword evidence="2" id="KW-1185">Reference proteome</keyword>